<dbReference type="InterPro" id="IPR029058">
    <property type="entry name" value="AB_hydrolase_fold"/>
</dbReference>
<dbReference type="AlphaFoldDB" id="A0AAQ3URB7"/>
<evidence type="ECO:0000259" key="2">
    <source>
        <dbReference type="Pfam" id="PF12697"/>
    </source>
</evidence>
<dbReference type="InterPro" id="IPR000073">
    <property type="entry name" value="AB_hydrolase_1"/>
</dbReference>
<feature type="domain" description="AB hydrolase-1" evidence="2">
    <location>
        <begin position="140"/>
        <end position="452"/>
    </location>
</feature>
<evidence type="ECO:0000256" key="1">
    <source>
        <dbReference type="SAM" id="MobiDB-lite"/>
    </source>
</evidence>
<dbReference type="Proteomes" id="UP001341281">
    <property type="component" value="Chromosome 10"/>
</dbReference>
<feature type="compositionally biased region" description="Basic and acidic residues" evidence="1">
    <location>
        <begin position="256"/>
        <end position="268"/>
    </location>
</feature>
<evidence type="ECO:0000313" key="3">
    <source>
        <dbReference type="EMBL" id="WVZ97124.1"/>
    </source>
</evidence>
<proteinExistence type="predicted"/>
<gene>
    <name evidence="3" type="ORF">U9M48_042680</name>
</gene>
<dbReference type="GO" id="GO:0009941">
    <property type="term" value="C:chloroplast envelope"/>
    <property type="evidence" value="ECO:0007669"/>
    <property type="project" value="TreeGrafter"/>
</dbReference>
<dbReference type="Gene3D" id="3.40.50.1820">
    <property type="entry name" value="alpha/beta hydrolase"/>
    <property type="match status" value="1"/>
</dbReference>
<name>A0AAQ3URB7_PASNO</name>
<sequence>MLQWALSLEVEDDGAKISQFCFLPSFAPPFCDANLFCSQKDWTQNSSLVVVLNPGANAGSVPDGAKMPPQQRRRRSVAGIDQDELVEPDALADPDSSFYEINGVRLHHKVCSPEDKDKSSDQSLDNTVSDAGQSLIGLPILLLHGFGASVFSWSRVMRPLSRIARAKVLAFDRPAFGLTSRTTWSSDDTKPLNPYSMAFSVMVTLAFIDYLGAEKAVLVGHSAGCLVAVDAYFEAPERVAALVLVAPAIFAPRKTVKENKPGEPDRQTQKVPNDGNLPPNLFARVWGGFLELWKHIAGFVLKMITVIRDLVRFLYLKALVAFLQSPLGVILVRWVMDKFGILGVRNAWYDPSKVTDHDIQGYTKPLRSKGWETALIQHTISMIVDSASMSRVSISKRLSEISCPVLVVTGDTDRIVPAWNAERLAHAIPGATFEAIKCCGHLPQEERPQEFLSVVERFLRTVFGTPNEQMFQAAV</sequence>
<reference evidence="3 4" key="1">
    <citation type="submission" date="2024-02" db="EMBL/GenBank/DDBJ databases">
        <title>High-quality chromosome-scale genome assembly of Pensacola bahiagrass (Paspalum notatum Flugge var. saurae).</title>
        <authorList>
            <person name="Vega J.M."/>
            <person name="Podio M."/>
            <person name="Orjuela J."/>
            <person name="Siena L.A."/>
            <person name="Pessino S.C."/>
            <person name="Combes M.C."/>
            <person name="Mariac C."/>
            <person name="Albertini E."/>
            <person name="Pupilli F."/>
            <person name="Ortiz J.P.A."/>
            <person name="Leblanc O."/>
        </authorList>
    </citation>
    <scope>NUCLEOTIDE SEQUENCE [LARGE SCALE GENOMIC DNA]</scope>
    <source>
        <strain evidence="3">R1</strain>
        <tissue evidence="3">Leaf</tissue>
    </source>
</reference>
<dbReference type="Pfam" id="PF12697">
    <property type="entry name" value="Abhydrolase_6"/>
    <property type="match status" value="1"/>
</dbReference>
<accession>A0AAQ3URB7</accession>
<dbReference type="SUPFAM" id="SSF53474">
    <property type="entry name" value="alpha/beta-Hydrolases"/>
    <property type="match status" value="1"/>
</dbReference>
<dbReference type="EMBL" id="CP144754">
    <property type="protein sequence ID" value="WVZ97124.1"/>
    <property type="molecule type" value="Genomic_DNA"/>
</dbReference>
<protein>
    <recommendedName>
        <fullName evidence="2">AB hydrolase-1 domain-containing protein</fullName>
    </recommendedName>
</protein>
<organism evidence="3 4">
    <name type="scientific">Paspalum notatum var. saurae</name>
    <dbReference type="NCBI Taxonomy" id="547442"/>
    <lineage>
        <taxon>Eukaryota</taxon>
        <taxon>Viridiplantae</taxon>
        <taxon>Streptophyta</taxon>
        <taxon>Embryophyta</taxon>
        <taxon>Tracheophyta</taxon>
        <taxon>Spermatophyta</taxon>
        <taxon>Magnoliopsida</taxon>
        <taxon>Liliopsida</taxon>
        <taxon>Poales</taxon>
        <taxon>Poaceae</taxon>
        <taxon>PACMAD clade</taxon>
        <taxon>Panicoideae</taxon>
        <taxon>Andropogonodae</taxon>
        <taxon>Paspaleae</taxon>
        <taxon>Paspalinae</taxon>
        <taxon>Paspalum</taxon>
    </lineage>
</organism>
<dbReference type="PANTHER" id="PTHR43689">
    <property type="entry name" value="HYDROLASE"/>
    <property type="match status" value="1"/>
</dbReference>
<dbReference type="PANTHER" id="PTHR43689:SF1">
    <property type="entry name" value="ALPHA_BETA-HYDROLASES SUPERFAMILY PROTEIN"/>
    <property type="match status" value="1"/>
</dbReference>
<feature type="region of interest" description="Disordered" evidence="1">
    <location>
        <begin position="256"/>
        <end position="275"/>
    </location>
</feature>
<evidence type="ECO:0000313" key="4">
    <source>
        <dbReference type="Proteomes" id="UP001341281"/>
    </source>
</evidence>
<keyword evidence="4" id="KW-1185">Reference proteome</keyword>